<evidence type="ECO:0000256" key="1">
    <source>
        <dbReference type="SAM" id="Phobius"/>
    </source>
</evidence>
<sequence length="122" mass="14711">MKYTVFYDAECPLCSSVKIVMKKLDWFHKINWIPVQKIENDERYRFLQNRDIYDQIHMIADNGKVYSGIYTVRKLLTLLALTFPISWGLYLPYMDKIFGALYTWISKNRYKWFGRKQSVSYA</sequence>
<gene>
    <name evidence="2" type="ORF">CFK37_17430</name>
</gene>
<evidence type="ECO:0000313" key="3">
    <source>
        <dbReference type="Proteomes" id="UP000198312"/>
    </source>
</evidence>
<name>A0A220U767_9BACI</name>
<dbReference type="AlphaFoldDB" id="A0A220U767"/>
<keyword evidence="1" id="KW-0812">Transmembrane</keyword>
<dbReference type="Proteomes" id="UP000198312">
    <property type="component" value="Chromosome"/>
</dbReference>
<dbReference type="GO" id="GO:0015035">
    <property type="term" value="F:protein-disulfide reductase activity"/>
    <property type="evidence" value="ECO:0007669"/>
    <property type="project" value="InterPro"/>
</dbReference>
<evidence type="ECO:0000313" key="2">
    <source>
        <dbReference type="EMBL" id="ASK63812.1"/>
    </source>
</evidence>
<keyword evidence="1" id="KW-1133">Transmembrane helix</keyword>
<dbReference type="KEGG" id="vil:CFK37_17430"/>
<reference evidence="2 3" key="1">
    <citation type="submission" date="2017-07" db="EMBL/GenBank/DDBJ databases">
        <title>Virgibacillus sp. LM2416.</title>
        <authorList>
            <person name="Tak E.J."/>
            <person name="Bae J.-W."/>
        </authorList>
    </citation>
    <scope>NUCLEOTIDE SEQUENCE [LARGE SCALE GENOMIC DNA]</scope>
    <source>
        <strain evidence="2 3">LM2416</strain>
    </source>
</reference>
<dbReference type="PANTHER" id="PTHR34290">
    <property type="entry name" value="SI:CH73-390P7.2"/>
    <property type="match status" value="1"/>
</dbReference>
<dbReference type="InterPro" id="IPR044691">
    <property type="entry name" value="DCC1_Trx"/>
</dbReference>
<dbReference type="OrthoDB" id="9785438at2"/>
<dbReference type="Pfam" id="PF04134">
    <property type="entry name" value="DCC1-like"/>
    <property type="match status" value="1"/>
</dbReference>
<dbReference type="PANTHER" id="PTHR34290:SF2">
    <property type="entry name" value="OS04G0668800 PROTEIN"/>
    <property type="match status" value="1"/>
</dbReference>
<accession>A0A220U767</accession>
<dbReference type="EMBL" id="CP022315">
    <property type="protein sequence ID" value="ASK63812.1"/>
    <property type="molecule type" value="Genomic_DNA"/>
</dbReference>
<dbReference type="RefSeq" id="WP_089063071.1">
    <property type="nucleotide sequence ID" value="NZ_CP022315.1"/>
</dbReference>
<feature type="transmembrane region" description="Helical" evidence="1">
    <location>
        <begin position="75"/>
        <end position="93"/>
    </location>
</feature>
<organism evidence="2 3">
    <name type="scientific">Virgibacillus phasianinus</name>
    <dbReference type="NCBI Taxonomy" id="2017483"/>
    <lineage>
        <taxon>Bacteria</taxon>
        <taxon>Bacillati</taxon>
        <taxon>Bacillota</taxon>
        <taxon>Bacilli</taxon>
        <taxon>Bacillales</taxon>
        <taxon>Bacillaceae</taxon>
        <taxon>Virgibacillus</taxon>
    </lineage>
</organism>
<protein>
    <submittedName>
        <fullName evidence="2">DUF393 domain-containing protein</fullName>
    </submittedName>
</protein>
<keyword evidence="3" id="KW-1185">Reference proteome</keyword>
<proteinExistence type="predicted"/>
<dbReference type="InterPro" id="IPR007263">
    <property type="entry name" value="DCC1-like"/>
</dbReference>
<keyword evidence="1" id="KW-0472">Membrane</keyword>